<comment type="similarity">
    <text evidence="2">Belongs to the pseudouridine synthase TruB family. Type 1 subfamily.</text>
</comment>
<dbReference type="InterPro" id="IPR020103">
    <property type="entry name" value="PsdUridine_synth_cat_dom_sf"/>
</dbReference>
<name>A0A1F6FS39_9BACT</name>
<organism evidence="7 8">
    <name type="scientific">Candidatus Kaiserbacteria bacterium RIFOXYD1_FULL_42_15</name>
    <dbReference type="NCBI Taxonomy" id="1798532"/>
    <lineage>
        <taxon>Bacteria</taxon>
        <taxon>Candidatus Kaiseribacteriota</taxon>
    </lineage>
</organism>
<dbReference type="GO" id="GO:0003723">
    <property type="term" value="F:RNA binding"/>
    <property type="evidence" value="ECO:0007669"/>
    <property type="project" value="InterPro"/>
</dbReference>
<dbReference type="EMBL" id="MFMT01000016">
    <property type="protein sequence ID" value="OGG88665.1"/>
    <property type="molecule type" value="Genomic_DNA"/>
</dbReference>
<evidence type="ECO:0000256" key="2">
    <source>
        <dbReference type="ARBA" id="ARBA00005642"/>
    </source>
</evidence>
<dbReference type="PANTHER" id="PTHR13767">
    <property type="entry name" value="TRNA-PSEUDOURIDINE SYNTHASE"/>
    <property type="match status" value="1"/>
</dbReference>
<dbReference type="AlphaFoldDB" id="A0A1F6FS39"/>
<keyword evidence="4" id="KW-0819">tRNA processing</keyword>
<gene>
    <name evidence="7" type="ORF">A2592_02175</name>
</gene>
<protein>
    <recommendedName>
        <fullName evidence="3">tRNA pseudouridine(55) synthase</fullName>
        <ecNumber evidence="3">5.4.99.25</ecNumber>
    </recommendedName>
</protein>
<evidence type="ECO:0000313" key="8">
    <source>
        <dbReference type="Proteomes" id="UP000179230"/>
    </source>
</evidence>
<keyword evidence="5" id="KW-0413">Isomerase</keyword>
<evidence type="ECO:0000313" key="7">
    <source>
        <dbReference type="EMBL" id="OGG88665.1"/>
    </source>
</evidence>
<dbReference type="EC" id="5.4.99.25" evidence="3"/>
<accession>A0A1F6FS39</accession>
<evidence type="ECO:0000256" key="1">
    <source>
        <dbReference type="ARBA" id="ARBA00000385"/>
    </source>
</evidence>
<evidence type="ECO:0000256" key="4">
    <source>
        <dbReference type="ARBA" id="ARBA00022694"/>
    </source>
</evidence>
<comment type="catalytic activity">
    <reaction evidence="1">
        <text>uridine(55) in tRNA = pseudouridine(55) in tRNA</text>
        <dbReference type="Rhea" id="RHEA:42532"/>
        <dbReference type="Rhea" id="RHEA-COMP:10101"/>
        <dbReference type="Rhea" id="RHEA-COMP:10102"/>
        <dbReference type="ChEBI" id="CHEBI:65314"/>
        <dbReference type="ChEBI" id="CHEBI:65315"/>
        <dbReference type="EC" id="5.4.99.25"/>
    </reaction>
</comment>
<evidence type="ECO:0000256" key="5">
    <source>
        <dbReference type="ARBA" id="ARBA00023235"/>
    </source>
</evidence>
<proteinExistence type="inferred from homology"/>
<dbReference type="PANTHER" id="PTHR13767:SF2">
    <property type="entry name" value="PSEUDOURIDYLATE SYNTHASE TRUB1"/>
    <property type="match status" value="1"/>
</dbReference>
<feature type="domain" description="Pseudouridine synthase II N-terminal" evidence="6">
    <location>
        <begin position="35"/>
        <end position="165"/>
    </location>
</feature>
<dbReference type="Proteomes" id="UP000179230">
    <property type="component" value="Unassembled WGS sequence"/>
</dbReference>
<dbReference type="InterPro" id="IPR002501">
    <property type="entry name" value="PsdUridine_synth_N"/>
</dbReference>
<dbReference type="GO" id="GO:1990481">
    <property type="term" value="P:mRNA pseudouridine synthesis"/>
    <property type="evidence" value="ECO:0007669"/>
    <property type="project" value="TreeGrafter"/>
</dbReference>
<evidence type="ECO:0000256" key="3">
    <source>
        <dbReference type="ARBA" id="ARBA00012787"/>
    </source>
</evidence>
<dbReference type="InterPro" id="IPR014780">
    <property type="entry name" value="tRNA_psdUridine_synth_TruB"/>
</dbReference>
<sequence>MQKYVVLEKEIGQTPLQCTEEWRAQHPQFADVALAYAGRLDPMASGKLLILIGNECKVQEKYHGLDKEYKFSILFGVGSDTGDVLGLIKETGALKIDKSKIKKITNNLIGDIELPYPNFSSKTILGKPLHVWTLEGRLDEIEIPTKKSVIYKLKVIELKSRTRQQIYNEVSQKIETVTLVTEASKALGNDFRRVDVRTGWLKFSQTGKPTDIYQIASFSCTASSGTYMRTLAEVIASKAGTTGLAFHIHRTKIGRYFSLTKNLGFWKQSF</sequence>
<reference evidence="7 8" key="1">
    <citation type="journal article" date="2016" name="Nat. Commun.">
        <title>Thousands of microbial genomes shed light on interconnected biogeochemical processes in an aquifer system.</title>
        <authorList>
            <person name="Anantharaman K."/>
            <person name="Brown C.T."/>
            <person name="Hug L.A."/>
            <person name="Sharon I."/>
            <person name="Castelle C.J."/>
            <person name="Probst A.J."/>
            <person name="Thomas B.C."/>
            <person name="Singh A."/>
            <person name="Wilkins M.J."/>
            <person name="Karaoz U."/>
            <person name="Brodie E.L."/>
            <person name="Williams K.H."/>
            <person name="Hubbard S.S."/>
            <person name="Banfield J.F."/>
        </authorList>
    </citation>
    <scope>NUCLEOTIDE SEQUENCE [LARGE SCALE GENOMIC DNA]</scope>
</reference>
<dbReference type="GO" id="GO:0006400">
    <property type="term" value="P:tRNA modification"/>
    <property type="evidence" value="ECO:0007669"/>
    <property type="project" value="TreeGrafter"/>
</dbReference>
<dbReference type="Gene3D" id="3.30.2350.10">
    <property type="entry name" value="Pseudouridine synthase"/>
    <property type="match status" value="1"/>
</dbReference>
<dbReference type="SUPFAM" id="SSF55120">
    <property type="entry name" value="Pseudouridine synthase"/>
    <property type="match status" value="1"/>
</dbReference>
<evidence type="ECO:0000259" key="6">
    <source>
        <dbReference type="Pfam" id="PF01509"/>
    </source>
</evidence>
<dbReference type="GO" id="GO:0160148">
    <property type="term" value="F:tRNA pseudouridine(55) synthase activity"/>
    <property type="evidence" value="ECO:0007669"/>
    <property type="project" value="UniProtKB-EC"/>
</dbReference>
<dbReference type="Pfam" id="PF01509">
    <property type="entry name" value="TruB_N"/>
    <property type="match status" value="1"/>
</dbReference>
<comment type="caution">
    <text evidence="7">The sequence shown here is derived from an EMBL/GenBank/DDBJ whole genome shotgun (WGS) entry which is preliminary data.</text>
</comment>